<keyword evidence="2" id="KW-0378">Hydrolase</keyword>
<comment type="caution">
    <text evidence="5">The sequence shown here is derived from an EMBL/GenBank/DDBJ whole genome shotgun (WGS) entry which is preliminary data.</text>
</comment>
<gene>
    <name evidence="5" type="ORF">C799_02662</name>
</gene>
<reference evidence="5 6" key="1">
    <citation type="submission" date="2013-04" db="EMBL/GenBank/DDBJ databases">
        <title>The Genome Sequence of Bacteroides thetaiotaomicron dnLKV9.</title>
        <authorList>
            <consortium name="The Broad Institute Genomics Platform"/>
            <consortium name="The Broad Institute Genome Sequencing Center for Infectious Disease"/>
            <person name="Earl A."/>
            <person name="Xavier R."/>
            <person name="Kuhn K."/>
            <person name="Stappenbeck T."/>
            <person name="Walker B."/>
            <person name="Young S."/>
            <person name="Zeng Q."/>
            <person name="Gargeya S."/>
            <person name="Fitzgerald M."/>
            <person name="Haas B."/>
            <person name="Abouelleil A."/>
            <person name="Allen A.W."/>
            <person name="Alvarado L."/>
            <person name="Arachchi H.M."/>
            <person name="Berlin A.M."/>
            <person name="Chapman S.B."/>
            <person name="Gainer-Dewar J."/>
            <person name="Goldberg J."/>
            <person name="Griggs A."/>
            <person name="Gujja S."/>
            <person name="Hansen M."/>
            <person name="Howarth C."/>
            <person name="Imamovic A."/>
            <person name="Ireland A."/>
            <person name="Larimer J."/>
            <person name="McCowan C."/>
            <person name="Murphy C."/>
            <person name="Pearson M."/>
            <person name="Poon T.W."/>
            <person name="Priest M."/>
            <person name="Roberts A."/>
            <person name="Saif S."/>
            <person name="Shea T."/>
            <person name="Sisk P."/>
            <person name="Sykes S."/>
            <person name="Wortman J."/>
            <person name="Nusbaum C."/>
            <person name="Birren B."/>
        </authorList>
    </citation>
    <scope>NUCLEOTIDE SEQUENCE [LARGE SCALE GENOMIC DNA]</scope>
    <source>
        <strain evidence="6">dnLKV9</strain>
    </source>
</reference>
<dbReference type="Gene3D" id="3.40.50.1110">
    <property type="entry name" value="SGNH hydrolase"/>
    <property type="match status" value="1"/>
</dbReference>
<keyword evidence="3" id="KW-0732">Signal</keyword>
<dbReference type="SUPFAM" id="SSF49785">
    <property type="entry name" value="Galactose-binding domain-like"/>
    <property type="match status" value="1"/>
</dbReference>
<evidence type="ECO:0000256" key="1">
    <source>
        <dbReference type="ARBA" id="ARBA00008668"/>
    </source>
</evidence>
<dbReference type="Pfam" id="PF13472">
    <property type="entry name" value="Lipase_GDSL_2"/>
    <property type="match status" value="1"/>
</dbReference>
<dbReference type="SUPFAM" id="SSF52266">
    <property type="entry name" value="SGNH hydrolase"/>
    <property type="match status" value="1"/>
</dbReference>
<feature type="chain" id="PRO_5004472846" description="SGNH hydrolase-type esterase domain-containing protein" evidence="3">
    <location>
        <begin position="21"/>
        <end position="426"/>
    </location>
</feature>
<sequence length="426" mass="48694">MKKLISICTLMLVGVTFLSAQSFKFDFTTGKKNEIGFIKITSQSVYNDNVGYGYDRNTSWDGKSNKAFFFSVKVPDGNYRVTLTLGSKKSASITTVRAESRRLFLEHIVTDKGELKRETFSVNKRDTVIRRGQYVRIKAREREKLNWDNKLTLEFNGKAPRIATIEIEKVDNVPTIFLCGNSTVVDGDTDPFTSWGQMVPRFFTDQVAFANYAESGLSADSFQRQRRLEKILSQIKPGDWLFVEFGHNDQKQKGAGKGAFYSFAYYIKIFIDEVRAKGAYPVIVTPTCRRHWSEDGKRILDTHGDFPKSLREIAVREQVPVIDLQEMTKSLCEAMGVEESKHLFVHYPSGAFPGRSRELKDNSHFNMFGAYEIAKCVTQGIRDANLPLTHFIRPDFTGFDPMHPDKFEDFKWDAYPYVDLTKPDGN</sequence>
<dbReference type="Proteomes" id="UP000014207">
    <property type="component" value="Unassembled WGS sequence"/>
</dbReference>
<dbReference type="EMBL" id="ASSM01000009">
    <property type="protein sequence ID" value="EOS00811.1"/>
    <property type="molecule type" value="Genomic_DNA"/>
</dbReference>
<proteinExistence type="inferred from homology"/>
<feature type="domain" description="SGNH hydrolase-type esterase" evidence="4">
    <location>
        <begin position="180"/>
        <end position="326"/>
    </location>
</feature>
<evidence type="ECO:0000313" key="6">
    <source>
        <dbReference type="Proteomes" id="UP000014207"/>
    </source>
</evidence>
<organism evidence="5 6">
    <name type="scientific">Bacteroides thetaiotaomicron dnLKV9</name>
    <dbReference type="NCBI Taxonomy" id="1235785"/>
    <lineage>
        <taxon>Bacteria</taxon>
        <taxon>Pseudomonadati</taxon>
        <taxon>Bacteroidota</taxon>
        <taxon>Bacteroidia</taxon>
        <taxon>Bacteroidales</taxon>
        <taxon>Bacteroidaceae</taxon>
        <taxon>Bacteroides</taxon>
    </lineage>
</organism>
<dbReference type="InterPro" id="IPR036514">
    <property type="entry name" value="SGNH_hydro_sf"/>
</dbReference>
<dbReference type="PATRIC" id="fig|1235785.3.peg.2675"/>
<comment type="similarity">
    <text evidence="1">Belongs to the 'GDSL' lipolytic enzyme family.</text>
</comment>
<evidence type="ECO:0000313" key="5">
    <source>
        <dbReference type="EMBL" id="EOS00811.1"/>
    </source>
</evidence>
<dbReference type="Gene3D" id="2.60.120.430">
    <property type="entry name" value="Galactose-binding lectin"/>
    <property type="match status" value="1"/>
</dbReference>
<accession>R9HAI2</accession>
<dbReference type="HOGENOM" id="CLU_037723_0_0_10"/>
<evidence type="ECO:0000256" key="3">
    <source>
        <dbReference type="SAM" id="SignalP"/>
    </source>
</evidence>
<evidence type="ECO:0000256" key="2">
    <source>
        <dbReference type="ARBA" id="ARBA00022801"/>
    </source>
</evidence>
<dbReference type="AlphaFoldDB" id="R9HAI2"/>
<protein>
    <recommendedName>
        <fullName evidence="4">SGNH hydrolase-type esterase domain-containing protein</fullName>
    </recommendedName>
</protein>
<feature type="signal peptide" evidence="3">
    <location>
        <begin position="1"/>
        <end position="20"/>
    </location>
</feature>
<dbReference type="RefSeq" id="WP_016268576.1">
    <property type="nucleotide sequence ID" value="NZ_KE159459.1"/>
</dbReference>
<dbReference type="GO" id="GO:0016788">
    <property type="term" value="F:hydrolase activity, acting on ester bonds"/>
    <property type="evidence" value="ECO:0007669"/>
    <property type="project" value="UniProtKB-ARBA"/>
</dbReference>
<name>R9HAI2_BACT4</name>
<dbReference type="CDD" id="cd01821">
    <property type="entry name" value="Rhamnogalacturan_acetylesterase_like"/>
    <property type="match status" value="1"/>
</dbReference>
<evidence type="ECO:0000259" key="4">
    <source>
        <dbReference type="Pfam" id="PF13472"/>
    </source>
</evidence>
<dbReference type="InterPro" id="IPR037459">
    <property type="entry name" value="RhgT-like"/>
</dbReference>
<dbReference type="InterPro" id="IPR008979">
    <property type="entry name" value="Galactose-bd-like_sf"/>
</dbReference>
<dbReference type="InterPro" id="IPR013830">
    <property type="entry name" value="SGNH_hydro"/>
</dbReference>
<dbReference type="PANTHER" id="PTHR43695">
    <property type="entry name" value="PUTATIVE (AFU_ORTHOLOGUE AFUA_2G17250)-RELATED"/>
    <property type="match status" value="1"/>
</dbReference>
<dbReference type="PANTHER" id="PTHR43695:SF1">
    <property type="entry name" value="RHAMNOGALACTURONAN ACETYLESTERASE"/>
    <property type="match status" value="1"/>
</dbReference>